<proteinExistence type="predicted"/>
<accession>A0AA88AEL9</accession>
<evidence type="ECO:0000313" key="2">
    <source>
        <dbReference type="Proteomes" id="UP001187192"/>
    </source>
</evidence>
<dbReference type="Proteomes" id="UP001187192">
    <property type="component" value="Unassembled WGS sequence"/>
</dbReference>
<comment type="caution">
    <text evidence="1">The sequence shown here is derived from an EMBL/GenBank/DDBJ whole genome shotgun (WGS) entry which is preliminary data.</text>
</comment>
<gene>
    <name evidence="1" type="ORF">TIFTF001_008162</name>
</gene>
<sequence>MCFCSGPLVSWAMVNSLVRGEQFSSRATSMAPEISYWPLKLLQRSFSLMQPWSLRPFGKLAIIIYLLMIIQSGWIKLNFDASWKDGEWWPKNSAGIPLLARENRDCPEWRAAVDFSSLALRLSSVQSLQFNCIPRTCRSTADRLCKWAINSRLPGFITPGLLPPLW</sequence>
<dbReference type="AlphaFoldDB" id="A0AA88AEL9"/>
<dbReference type="EMBL" id="BTGU01000009">
    <property type="protein sequence ID" value="GMN38946.1"/>
    <property type="molecule type" value="Genomic_DNA"/>
</dbReference>
<evidence type="ECO:0000313" key="1">
    <source>
        <dbReference type="EMBL" id="GMN38946.1"/>
    </source>
</evidence>
<dbReference type="Gramene" id="FCD_00005047-RA">
    <property type="protein sequence ID" value="FCD_00005047-RA:cds"/>
    <property type="gene ID" value="FCD_00005047"/>
</dbReference>
<protein>
    <submittedName>
        <fullName evidence="1">Uncharacterized protein</fullName>
    </submittedName>
</protein>
<organism evidence="1 2">
    <name type="scientific">Ficus carica</name>
    <name type="common">Common fig</name>
    <dbReference type="NCBI Taxonomy" id="3494"/>
    <lineage>
        <taxon>Eukaryota</taxon>
        <taxon>Viridiplantae</taxon>
        <taxon>Streptophyta</taxon>
        <taxon>Embryophyta</taxon>
        <taxon>Tracheophyta</taxon>
        <taxon>Spermatophyta</taxon>
        <taxon>Magnoliopsida</taxon>
        <taxon>eudicotyledons</taxon>
        <taxon>Gunneridae</taxon>
        <taxon>Pentapetalae</taxon>
        <taxon>rosids</taxon>
        <taxon>fabids</taxon>
        <taxon>Rosales</taxon>
        <taxon>Moraceae</taxon>
        <taxon>Ficeae</taxon>
        <taxon>Ficus</taxon>
    </lineage>
</organism>
<reference evidence="1" key="1">
    <citation type="submission" date="2023-07" db="EMBL/GenBank/DDBJ databases">
        <title>draft genome sequence of fig (Ficus carica).</title>
        <authorList>
            <person name="Takahashi T."/>
            <person name="Nishimura K."/>
        </authorList>
    </citation>
    <scope>NUCLEOTIDE SEQUENCE</scope>
</reference>
<name>A0AA88AEL9_FICCA</name>
<keyword evidence="2" id="KW-1185">Reference proteome</keyword>